<reference evidence="7 8" key="1">
    <citation type="journal article" date="2021" name="Sci. Rep.">
        <title>The distribution of antibiotic resistance genes in chicken gut microbiota commensals.</title>
        <authorList>
            <person name="Juricova H."/>
            <person name="Matiasovicova J."/>
            <person name="Kubasova T."/>
            <person name="Cejkova D."/>
            <person name="Rychlik I."/>
        </authorList>
    </citation>
    <scope>NUCLEOTIDE SEQUENCE [LARGE SCALE GENOMIC DNA]</scope>
    <source>
        <strain evidence="7 8">An435</strain>
    </source>
</reference>
<keyword evidence="6" id="KW-0808">Transferase</keyword>
<keyword evidence="4 6" id="KW-1133">Transmembrane helix</keyword>
<dbReference type="EC" id="2.3.2.3" evidence="6"/>
<proteinExistence type="inferred from homology"/>
<gene>
    <name evidence="6" type="primary">mprF</name>
    <name evidence="7" type="ORF">H6A19_02890</name>
</gene>
<evidence type="ECO:0000256" key="3">
    <source>
        <dbReference type="ARBA" id="ARBA00022692"/>
    </source>
</evidence>
<evidence type="ECO:0000313" key="7">
    <source>
        <dbReference type="EMBL" id="MBM6818297.1"/>
    </source>
</evidence>
<feature type="transmembrane region" description="Helical" evidence="6">
    <location>
        <begin position="236"/>
        <end position="255"/>
    </location>
</feature>
<comment type="subcellular location">
    <subcellularLocation>
        <location evidence="1 6">Cell membrane</location>
        <topology evidence="1 6">Multi-pass membrane protein</topology>
    </subcellularLocation>
</comment>
<protein>
    <recommendedName>
        <fullName evidence="6">Phosphatidylglycerol lysyltransferase</fullName>
        <ecNumber evidence="6">2.3.2.3</ecNumber>
    </recommendedName>
    <alternativeName>
        <fullName evidence="6">Lysylphosphatidylglycerol synthase</fullName>
    </alternativeName>
</protein>
<feature type="transmembrane region" description="Helical" evidence="6">
    <location>
        <begin position="12"/>
        <end position="29"/>
    </location>
</feature>
<name>A0ABS2FE61_9CLOT</name>
<feature type="transmembrane region" description="Helical" evidence="6">
    <location>
        <begin position="45"/>
        <end position="65"/>
    </location>
</feature>
<dbReference type="PANTHER" id="PTHR37693">
    <property type="entry name" value="PHOSPHATIDYLGLYCEROL LYSYLTRANSFERASE"/>
    <property type="match status" value="1"/>
</dbReference>
<feature type="transmembrane region" description="Helical" evidence="6">
    <location>
        <begin position="160"/>
        <end position="181"/>
    </location>
</feature>
<keyword evidence="3 6" id="KW-0812">Transmembrane</keyword>
<keyword evidence="5 6" id="KW-0472">Membrane</keyword>
<evidence type="ECO:0000256" key="2">
    <source>
        <dbReference type="ARBA" id="ARBA00022475"/>
    </source>
</evidence>
<evidence type="ECO:0000256" key="1">
    <source>
        <dbReference type="ARBA" id="ARBA00004651"/>
    </source>
</evidence>
<dbReference type="NCBIfam" id="TIGR00374">
    <property type="entry name" value="flippase-like domain"/>
    <property type="match status" value="1"/>
</dbReference>
<keyword evidence="2" id="KW-1003">Cell membrane</keyword>
<keyword evidence="6" id="KW-0046">Antibiotic resistance</keyword>
<accession>A0ABS2FE61</accession>
<feature type="transmembrane region" description="Helical" evidence="6">
    <location>
        <begin position="123"/>
        <end position="148"/>
    </location>
</feature>
<dbReference type="PANTHER" id="PTHR37693:SF1">
    <property type="entry name" value="INTEGRAL MEMBRANE PROTEIN"/>
    <property type="match status" value="1"/>
</dbReference>
<evidence type="ECO:0000313" key="8">
    <source>
        <dbReference type="Proteomes" id="UP000767334"/>
    </source>
</evidence>
<comment type="similarity">
    <text evidence="6">Belongs to the LPG synthase family.</text>
</comment>
<dbReference type="RefSeq" id="WP_195516049.1">
    <property type="nucleotide sequence ID" value="NZ_JACJLL010000010.1"/>
</dbReference>
<feature type="transmembrane region" description="Helical" evidence="6">
    <location>
        <begin position="262"/>
        <end position="284"/>
    </location>
</feature>
<dbReference type="Pfam" id="PF03706">
    <property type="entry name" value="LPG_synthase_TM"/>
    <property type="match status" value="1"/>
</dbReference>
<feature type="transmembrane region" description="Helical" evidence="6">
    <location>
        <begin position="318"/>
        <end position="336"/>
    </location>
</feature>
<feature type="transmembrane region" description="Helical" evidence="6">
    <location>
        <begin position="86"/>
        <end position="103"/>
    </location>
</feature>
<comment type="caution">
    <text evidence="7">The sequence shown here is derived from an EMBL/GenBank/DDBJ whole genome shotgun (WGS) entry which is preliminary data.</text>
</comment>
<comment type="function">
    <text evidence="6">Catalyzes the transfer of a lysyl group from L-lysyl-tRNA(Lys) to membrane-bound phosphatidylglycerol (PG), which produces lysylphosphatidylglycerol (LPG), a major component of the bacterial membrane with a positive net charge. LPG synthesis contributes to bacterial virulence as it is involved in the resistance mechanism against cationic antimicrobial peptides (CAMP) produces by the host's immune system (defensins, cathelicidins) and by the competing microorganisms.</text>
</comment>
<keyword evidence="8" id="KW-1185">Reference proteome</keyword>
<organism evidence="7 8">
    <name type="scientific">Clostridium saudiense</name>
    <dbReference type="NCBI Taxonomy" id="1414720"/>
    <lineage>
        <taxon>Bacteria</taxon>
        <taxon>Bacillati</taxon>
        <taxon>Bacillota</taxon>
        <taxon>Clostridia</taxon>
        <taxon>Eubacteriales</taxon>
        <taxon>Clostridiaceae</taxon>
        <taxon>Clostridium</taxon>
    </lineage>
</organism>
<comment type="catalytic activity">
    <reaction evidence="6">
        <text>L-lysyl-tRNA(Lys) + a 1,2-diacyl-sn-glycero-3-phospho-(1'-sn-glycerol) = a 1,2-diacyl-sn-glycero-3-phospho-1'-(3'-O-L-lysyl)-sn-glycerol + tRNA(Lys)</text>
        <dbReference type="Rhea" id="RHEA:10668"/>
        <dbReference type="Rhea" id="RHEA-COMP:9696"/>
        <dbReference type="Rhea" id="RHEA-COMP:9697"/>
        <dbReference type="ChEBI" id="CHEBI:64716"/>
        <dbReference type="ChEBI" id="CHEBI:75792"/>
        <dbReference type="ChEBI" id="CHEBI:78442"/>
        <dbReference type="ChEBI" id="CHEBI:78529"/>
        <dbReference type="EC" id="2.3.2.3"/>
    </reaction>
</comment>
<keyword evidence="6" id="KW-0443">Lipid metabolism</keyword>
<evidence type="ECO:0000256" key="5">
    <source>
        <dbReference type="ARBA" id="ARBA00023136"/>
    </source>
</evidence>
<dbReference type="EMBL" id="JACJLL010000010">
    <property type="protein sequence ID" value="MBM6818297.1"/>
    <property type="molecule type" value="Genomic_DNA"/>
</dbReference>
<dbReference type="InterPro" id="IPR022791">
    <property type="entry name" value="L-PG_synthase/AglD"/>
</dbReference>
<evidence type="ECO:0000256" key="6">
    <source>
        <dbReference type="RuleBase" id="RU363042"/>
    </source>
</evidence>
<dbReference type="Proteomes" id="UP000767334">
    <property type="component" value="Unassembled WGS sequence"/>
</dbReference>
<evidence type="ECO:0000256" key="4">
    <source>
        <dbReference type="ARBA" id="ARBA00022989"/>
    </source>
</evidence>
<sequence length="359" mass="40905">MNKTISANRILKNSIFFITLIAITFLILFKDNSIESILKSLKNVNVIYVFLGILCMFLFICCEGINIRRMLRLFSYDISIFRGLKYSFVGFFFSSITPSASGGQPMQVYYMNKDGINISHSSLVLLIELASFQFTTITIAIISFIVNYDFIVSLNTAIKILIFIGIAINCIIFCFILVAIFSKSFINRIVDLAFKVISKIKFIDEKRIIEGVREEIKQYQEGALFINNNKEVVTKVVLTTFVQASFMYSITFFVYKAFNLSTFSFFTVFSLQSILFISVSAIPLPGSVGSSESVFLTLFKTLFPVNTLNSAMLLSRGISFYLFVIVSGIIVLFIRISRNKYYGNYIFKGLYNKDIIREK</sequence>